<dbReference type="Pfam" id="PF01476">
    <property type="entry name" value="LysM"/>
    <property type="match status" value="2"/>
</dbReference>
<dbReference type="InterPro" id="IPR000064">
    <property type="entry name" value="NLP_P60_dom"/>
</dbReference>
<dbReference type="SUPFAM" id="SSF54001">
    <property type="entry name" value="Cysteine proteinases"/>
    <property type="match status" value="1"/>
</dbReference>
<evidence type="ECO:0000259" key="7">
    <source>
        <dbReference type="PROSITE" id="PS51782"/>
    </source>
</evidence>
<dbReference type="Gene3D" id="3.90.1720.10">
    <property type="entry name" value="endopeptidase domain like (from Nostoc punctiforme)"/>
    <property type="match status" value="1"/>
</dbReference>
<keyword evidence="2" id="KW-0645">Protease</keyword>
<dbReference type="Gene3D" id="3.10.350.10">
    <property type="entry name" value="LysM domain"/>
    <property type="match status" value="2"/>
</dbReference>
<dbReference type="GO" id="GO:0008234">
    <property type="term" value="F:cysteine-type peptidase activity"/>
    <property type="evidence" value="ECO:0007669"/>
    <property type="project" value="UniProtKB-KW"/>
</dbReference>
<evidence type="ECO:0000256" key="2">
    <source>
        <dbReference type="ARBA" id="ARBA00022670"/>
    </source>
</evidence>
<evidence type="ECO:0000313" key="9">
    <source>
        <dbReference type="EMBL" id="CAB4586043.1"/>
    </source>
</evidence>
<feature type="domain" description="LysM" evidence="7">
    <location>
        <begin position="47"/>
        <end position="91"/>
    </location>
</feature>
<dbReference type="EMBL" id="CAEZTS010000130">
    <property type="protein sequence ID" value="CAB4586043.1"/>
    <property type="molecule type" value="Genomic_DNA"/>
</dbReference>
<evidence type="ECO:0000256" key="4">
    <source>
        <dbReference type="ARBA" id="ARBA00022737"/>
    </source>
</evidence>
<dbReference type="PANTHER" id="PTHR47359">
    <property type="entry name" value="PEPTIDOGLYCAN DL-ENDOPEPTIDASE CWLO"/>
    <property type="match status" value="1"/>
</dbReference>
<dbReference type="CDD" id="cd00118">
    <property type="entry name" value="LysM"/>
    <property type="match status" value="2"/>
</dbReference>
<dbReference type="GO" id="GO:0006508">
    <property type="term" value="P:proteolysis"/>
    <property type="evidence" value="ECO:0007669"/>
    <property type="project" value="UniProtKB-KW"/>
</dbReference>
<accession>A0A6J6FG40</accession>
<dbReference type="InterPro" id="IPR051794">
    <property type="entry name" value="PG_Endopeptidase_C40"/>
</dbReference>
<keyword evidence="4" id="KW-0677">Repeat</keyword>
<dbReference type="PANTHER" id="PTHR47359:SF3">
    <property type="entry name" value="NLP_P60 DOMAIN-CONTAINING PROTEIN-RELATED"/>
    <property type="match status" value="1"/>
</dbReference>
<dbReference type="Pfam" id="PF00877">
    <property type="entry name" value="NLPC_P60"/>
    <property type="match status" value="1"/>
</dbReference>
<evidence type="ECO:0000256" key="3">
    <source>
        <dbReference type="ARBA" id="ARBA00022729"/>
    </source>
</evidence>
<dbReference type="InterPro" id="IPR018392">
    <property type="entry name" value="LysM"/>
</dbReference>
<name>A0A6J6FG40_9ZZZZ</name>
<sequence>MSRLGRAALLSLSSAVALGFVGVPGAMAQSGRGSNSSSSSATSSMGLTYVVVNNDSLSRIASRVNVPINDLLAVNGFVRSSVIVPGQVIKLPDTASSTPMASPVVAVSVSPAVASSAVAGPTYVVQRNDSLSLIASKSKVSLSALLAANKFTRSSVIVPGQVIKLPAGSSVMSAVSATNPVVPTKLQQVLDFAHAQVGKPYRFAAAGPASYDCSGLTKAAMAVAGVKLPHQSLQQSQLGSAIDWKTTPIQAGDLVFTYSSKSPTVISHVGIAISSTHWIEAPNTGSVVRISKLPSSARIQAVRRFL</sequence>
<evidence type="ECO:0000256" key="6">
    <source>
        <dbReference type="ARBA" id="ARBA00022807"/>
    </source>
</evidence>
<dbReference type="InterPro" id="IPR038765">
    <property type="entry name" value="Papain-like_cys_pep_sf"/>
</dbReference>
<gene>
    <name evidence="9" type="ORF">UFOPK1722_01357</name>
</gene>
<feature type="domain" description="NlpC/P60" evidence="8">
    <location>
        <begin position="183"/>
        <end position="306"/>
    </location>
</feature>
<organism evidence="9">
    <name type="scientific">freshwater metagenome</name>
    <dbReference type="NCBI Taxonomy" id="449393"/>
    <lineage>
        <taxon>unclassified sequences</taxon>
        <taxon>metagenomes</taxon>
        <taxon>ecological metagenomes</taxon>
    </lineage>
</organism>
<dbReference type="PROSITE" id="PS51782">
    <property type="entry name" value="LYSM"/>
    <property type="match status" value="2"/>
</dbReference>
<comment type="similarity">
    <text evidence="1">Belongs to the peptidase C40 family.</text>
</comment>
<dbReference type="AlphaFoldDB" id="A0A6J6FG40"/>
<keyword evidence="5" id="KW-0378">Hydrolase</keyword>
<dbReference type="SMART" id="SM00257">
    <property type="entry name" value="LysM"/>
    <property type="match status" value="2"/>
</dbReference>
<keyword evidence="6" id="KW-0788">Thiol protease</keyword>
<keyword evidence="3" id="KW-0732">Signal</keyword>
<feature type="domain" description="LysM" evidence="7">
    <location>
        <begin position="121"/>
        <end position="165"/>
    </location>
</feature>
<evidence type="ECO:0000259" key="8">
    <source>
        <dbReference type="PROSITE" id="PS51935"/>
    </source>
</evidence>
<evidence type="ECO:0000256" key="5">
    <source>
        <dbReference type="ARBA" id="ARBA00022801"/>
    </source>
</evidence>
<reference evidence="9" key="1">
    <citation type="submission" date="2020-05" db="EMBL/GenBank/DDBJ databases">
        <authorList>
            <person name="Chiriac C."/>
            <person name="Salcher M."/>
            <person name="Ghai R."/>
            <person name="Kavagutti S V."/>
        </authorList>
    </citation>
    <scope>NUCLEOTIDE SEQUENCE</scope>
</reference>
<dbReference type="SUPFAM" id="SSF54106">
    <property type="entry name" value="LysM domain"/>
    <property type="match status" value="2"/>
</dbReference>
<protein>
    <submittedName>
        <fullName evidence="9">Unannotated protein</fullName>
    </submittedName>
</protein>
<evidence type="ECO:0000256" key="1">
    <source>
        <dbReference type="ARBA" id="ARBA00007074"/>
    </source>
</evidence>
<dbReference type="InterPro" id="IPR036779">
    <property type="entry name" value="LysM_dom_sf"/>
</dbReference>
<dbReference type="PROSITE" id="PS51935">
    <property type="entry name" value="NLPC_P60"/>
    <property type="match status" value="1"/>
</dbReference>
<proteinExistence type="inferred from homology"/>